<sequence length="313" mass="35529">MKLKANLDLLEEKQDKAAEQVAAYQSKIARCFNKMVKTRNFKEGDLVLRKVTQNTRKRSYGVLAPNWEGPYLIKIVVRKGAYKLKDMDGYSIDHTWNVDHLKRTRHRGIRPPFQDVKFFILMGDHDKSIIKIPNERFIKLTDHNSTLVATATHRPQLHFLTSLLLTPPFRSSIAPLSINRSPLQHSLLNQDRLNPSRRKSQTAAASPRSSPTKAGRSHHQPVVDLDHLQICRRPRSHGRCTFRRSDHITALQSLSDRPVAAALRSCGCCCFPIAIPVVQSLFGRRCLFRALPPSTAASSLVEMKSAIIYLNLE</sequence>
<dbReference type="EMBL" id="JAUESC010000387">
    <property type="protein sequence ID" value="KAK0575244.1"/>
    <property type="molecule type" value="Genomic_DNA"/>
</dbReference>
<organism evidence="2 3">
    <name type="scientific">Acer saccharum</name>
    <name type="common">Sugar maple</name>
    <dbReference type="NCBI Taxonomy" id="4024"/>
    <lineage>
        <taxon>Eukaryota</taxon>
        <taxon>Viridiplantae</taxon>
        <taxon>Streptophyta</taxon>
        <taxon>Embryophyta</taxon>
        <taxon>Tracheophyta</taxon>
        <taxon>Spermatophyta</taxon>
        <taxon>Magnoliopsida</taxon>
        <taxon>eudicotyledons</taxon>
        <taxon>Gunneridae</taxon>
        <taxon>Pentapetalae</taxon>
        <taxon>rosids</taxon>
        <taxon>malvids</taxon>
        <taxon>Sapindales</taxon>
        <taxon>Sapindaceae</taxon>
        <taxon>Hippocastanoideae</taxon>
        <taxon>Acereae</taxon>
        <taxon>Acer</taxon>
    </lineage>
</organism>
<protein>
    <recommendedName>
        <fullName evidence="4">Reverse transcriptase domain-containing protein</fullName>
    </recommendedName>
</protein>
<accession>A0AA39UYH9</accession>
<dbReference type="AlphaFoldDB" id="A0AA39UYH9"/>
<name>A0AA39UYH9_ACESA</name>
<feature type="region of interest" description="Disordered" evidence="1">
    <location>
        <begin position="192"/>
        <end position="220"/>
    </location>
</feature>
<evidence type="ECO:0000313" key="3">
    <source>
        <dbReference type="Proteomes" id="UP001168877"/>
    </source>
</evidence>
<feature type="compositionally biased region" description="Polar residues" evidence="1">
    <location>
        <begin position="201"/>
        <end position="212"/>
    </location>
</feature>
<reference evidence="2" key="1">
    <citation type="journal article" date="2022" name="Plant J.">
        <title>Strategies of tolerance reflected in two North American maple genomes.</title>
        <authorList>
            <person name="McEvoy S.L."/>
            <person name="Sezen U.U."/>
            <person name="Trouern-Trend A."/>
            <person name="McMahon S.M."/>
            <person name="Schaberg P.G."/>
            <person name="Yang J."/>
            <person name="Wegrzyn J.L."/>
            <person name="Swenson N.G."/>
        </authorList>
    </citation>
    <scope>NUCLEOTIDE SEQUENCE</scope>
    <source>
        <strain evidence="2">NS2018</strain>
    </source>
</reference>
<comment type="caution">
    <text evidence="2">The sequence shown here is derived from an EMBL/GenBank/DDBJ whole genome shotgun (WGS) entry which is preliminary data.</text>
</comment>
<dbReference type="Proteomes" id="UP001168877">
    <property type="component" value="Unassembled WGS sequence"/>
</dbReference>
<proteinExistence type="predicted"/>
<gene>
    <name evidence="2" type="ORF">LWI29_035952</name>
</gene>
<keyword evidence="3" id="KW-1185">Reference proteome</keyword>
<evidence type="ECO:0008006" key="4">
    <source>
        <dbReference type="Google" id="ProtNLM"/>
    </source>
</evidence>
<evidence type="ECO:0000313" key="2">
    <source>
        <dbReference type="EMBL" id="KAK0575244.1"/>
    </source>
</evidence>
<reference evidence="2" key="2">
    <citation type="submission" date="2023-06" db="EMBL/GenBank/DDBJ databases">
        <authorList>
            <person name="Swenson N.G."/>
            <person name="Wegrzyn J.L."/>
            <person name="Mcevoy S.L."/>
        </authorList>
    </citation>
    <scope>NUCLEOTIDE SEQUENCE</scope>
    <source>
        <strain evidence="2">NS2018</strain>
        <tissue evidence="2">Leaf</tissue>
    </source>
</reference>
<evidence type="ECO:0000256" key="1">
    <source>
        <dbReference type="SAM" id="MobiDB-lite"/>
    </source>
</evidence>